<keyword evidence="1" id="KW-0472">Membrane</keyword>
<dbReference type="EMBL" id="CAADEX010000064">
    <property type="protein sequence ID" value="VFJ57160.1"/>
    <property type="molecule type" value="Genomic_DNA"/>
</dbReference>
<keyword evidence="1" id="KW-1133">Transmembrane helix</keyword>
<feature type="chain" id="PRO_5036113325" evidence="2">
    <location>
        <begin position="26"/>
        <end position="201"/>
    </location>
</feature>
<accession>A0A450RXY9</accession>
<feature type="transmembrane region" description="Helical" evidence="1">
    <location>
        <begin position="108"/>
        <end position="129"/>
    </location>
</feature>
<sequence length="201" mass="23405">MKKHLSRLLLTTLFGALIHADVVLAVEVAPRISDREIIERLTRLEEGQQSMRRQIEQRFSSMEQRMDAMQKQTEQRMDAMQKQTEQRMDAMQKQTEQRFLSVEKRMDAQWNLTLALIMAIIGLVGFVVWDRKTALKPLERRFGRIADELERDLGVTSTEGSRLTRLIAALREIAPDDPRLSERIRDALRRHSLLEEAPRGV</sequence>
<name>A0A450RXY9_9GAMM</name>
<keyword evidence="2" id="KW-0732">Signal</keyword>
<feature type="signal peptide" evidence="2">
    <location>
        <begin position="1"/>
        <end position="25"/>
    </location>
</feature>
<proteinExistence type="predicted"/>
<protein>
    <submittedName>
        <fullName evidence="3">Uncharacterized protein</fullName>
    </submittedName>
</protein>
<evidence type="ECO:0000256" key="1">
    <source>
        <dbReference type="SAM" id="Phobius"/>
    </source>
</evidence>
<reference evidence="3" key="1">
    <citation type="submission" date="2019-02" db="EMBL/GenBank/DDBJ databases">
        <authorList>
            <person name="Gruber-Vodicka R. H."/>
            <person name="Seah K. B. B."/>
        </authorList>
    </citation>
    <scope>NUCLEOTIDE SEQUENCE</scope>
    <source>
        <strain evidence="3">BECK_DK161</strain>
        <strain evidence="4">BECK_DK47</strain>
    </source>
</reference>
<evidence type="ECO:0000256" key="2">
    <source>
        <dbReference type="SAM" id="SignalP"/>
    </source>
</evidence>
<evidence type="ECO:0000313" key="3">
    <source>
        <dbReference type="EMBL" id="VFJ43978.1"/>
    </source>
</evidence>
<organism evidence="3">
    <name type="scientific">Candidatus Kentrum sp. DK</name>
    <dbReference type="NCBI Taxonomy" id="2126562"/>
    <lineage>
        <taxon>Bacteria</taxon>
        <taxon>Pseudomonadati</taxon>
        <taxon>Pseudomonadota</taxon>
        <taxon>Gammaproteobacteria</taxon>
        <taxon>Candidatus Kentrum</taxon>
    </lineage>
</organism>
<dbReference type="EMBL" id="CAADEY010000007">
    <property type="protein sequence ID" value="VFJ43978.1"/>
    <property type="molecule type" value="Genomic_DNA"/>
</dbReference>
<dbReference type="AlphaFoldDB" id="A0A450RXY9"/>
<keyword evidence="1" id="KW-0812">Transmembrane</keyword>
<gene>
    <name evidence="4" type="ORF">BECKDK2373B_GA0170837_10641</name>
    <name evidence="3" type="ORF">BECKDK2373C_GA0170839_10072</name>
</gene>
<evidence type="ECO:0000313" key="4">
    <source>
        <dbReference type="EMBL" id="VFJ57160.1"/>
    </source>
</evidence>